<dbReference type="InterPro" id="IPR002403">
    <property type="entry name" value="Cyt_P450_E_grp-IV"/>
</dbReference>
<dbReference type="Gene3D" id="1.10.630.10">
    <property type="entry name" value="Cytochrome P450"/>
    <property type="match status" value="1"/>
</dbReference>
<sequence>MSLAIYLGTTQATPDLPVRWHLGIVLIVAMDSGAIRSLVVLPSCVMDPSLFLSAVCLGVANHAILNRFEPRGANAPFLFLTIQPMVLLLFFGGAFSPARLMWTYVVFLASISLSIVAYRLSPFHPLAQFKGPTIGKVSKLWGLWIAWRGYQYLYHKRLHDKYGPWVRIGPNELSVNDAHAVSQILSVGGLDKGRFYEAERHPSTPPSIVALSGEAHAAKRRVWNRAMTSASMREYEPRVAQRATRLISRLGDENGTVDLVAWFSLFALDLMGDLAFGGGFEMLEDGEDVAGVKDKIALFMASASLAGQIPWIVPTLQLLPQVGRVIQEFNEFGQGLAIQRVVRGGSGVKDLWYHLADEAGLEKVQPILEDSAADGIVAIIAASDTTASALSSLVWFLLSSPEYYRRVQLELDTVFVDGDDPLDVSKHAQLRFLSACINETLRLHPPTPSIGTRQVEPTSAGRTFAARFIPAGTSMYTPPYALHRNPAYFFPHPDQFVPDRWLPESNFAKHDTAAFIPFSLGSANCVGQKFAKRQLMMVTSLLLKSFNLRFAVGFDSEAWPGHIRDYFVATRGPLLVDLTPR</sequence>
<comment type="cofactor">
    <cofactor evidence="1 13">
        <name>heme</name>
        <dbReference type="ChEBI" id="CHEBI:30413"/>
    </cofactor>
</comment>
<feature type="transmembrane region" description="Helical" evidence="14">
    <location>
        <begin position="20"/>
        <end position="39"/>
    </location>
</feature>
<dbReference type="Proteomes" id="UP001221757">
    <property type="component" value="Unassembled WGS sequence"/>
</dbReference>
<evidence type="ECO:0000256" key="14">
    <source>
        <dbReference type="SAM" id="Phobius"/>
    </source>
</evidence>
<evidence type="ECO:0000256" key="2">
    <source>
        <dbReference type="ARBA" id="ARBA00004370"/>
    </source>
</evidence>
<reference evidence="15" key="1">
    <citation type="submission" date="2023-03" db="EMBL/GenBank/DDBJ databases">
        <title>Massive genome expansion in bonnet fungi (Mycena s.s.) driven by repeated elements and novel gene families across ecological guilds.</title>
        <authorList>
            <consortium name="Lawrence Berkeley National Laboratory"/>
            <person name="Harder C.B."/>
            <person name="Miyauchi S."/>
            <person name="Viragh M."/>
            <person name="Kuo A."/>
            <person name="Thoen E."/>
            <person name="Andreopoulos B."/>
            <person name="Lu D."/>
            <person name="Skrede I."/>
            <person name="Drula E."/>
            <person name="Henrissat B."/>
            <person name="Morin E."/>
            <person name="Kohler A."/>
            <person name="Barry K."/>
            <person name="LaButti K."/>
            <person name="Morin E."/>
            <person name="Salamov A."/>
            <person name="Lipzen A."/>
            <person name="Mereny Z."/>
            <person name="Hegedus B."/>
            <person name="Baldrian P."/>
            <person name="Stursova M."/>
            <person name="Weitz H."/>
            <person name="Taylor A."/>
            <person name="Grigoriev I.V."/>
            <person name="Nagy L.G."/>
            <person name="Martin F."/>
            <person name="Kauserud H."/>
        </authorList>
    </citation>
    <scope>NUCLEOTIDE SEQUENCE</scope>
    <source>
        <strain evidence="15">CBHHK067</strain>
    </source>
</reference>
<evidence type="ECO:0000256" key="12">
    <source>
        <dbReference type="ARBA" id="ARBA00023136"/>
    </source>
</evidence>
<dbReference type="PANTHER" id="PTHR24305:SF166">
    <property type="entry name" value="CYTOCHROME P450 12A4, MITOCHONDRIAL-RELATED"/>
    <property type="match status" value="1"/>
</dbReference>
<dbReference type="PANTHER" id="PTHR24305">
    <property type="entry name" value="CYTOCHROME P450"/>
    <property type="match status" value="1"/>
</dbReference>
<evidence type="ECO:0000256" key="10">
    <source>
        <dbReference type="ARBA" id="ARBA00023004"/>
    </source>
</evidence>
<dbReference type="GO" id="GO:0004497">
    <property type="term" value="F:monooxygenase activity"/>
    <property type="evidence" value="ECO:0007669"/>
    <property type="project" value="UniProtKB-KW"/>
</dbReference>
<feature type="transmembrane region" description="Helical" evidence="14">
    <location>
        <begin position="101"/>
        <end position="120"/>
    </location>
</feature>
<proteinExistence type="inferred from homology"/>
<dbReference type="InterPro" id="IPR050121">
    <property type="entry name" value="Cytochrome_P450_monoxygenase"/>
</dbReference>
<dbReference type="SUPFAM" id="SSF48264">
    <property type="entry name" value="Cytochrome P450"/>
    <property type="match status" value="1"/>
</dbReference>
<evidence type="ECO:0000256" key="1">
    <source>
        <dbReference type="ARBA" id="ARBA00001971"/>
    </source>
</evidence>
<evidence type="ECO:0000256" key="4">
    <source>
        <dbReference type="ARBA" id="ARBA00010617"/>
    </source>
</evidence>
<dbReference type="GO" id="GO:0020037">
    <property type="term" value="F:heme binding"/>
    <property type="evidence" value="ECO:0007669"/>
    <property type="project" value="InterPro"/>
</dbReference>
<keyword evidence="5 13" id="KW-0349">Heme</keyword>
<dbReference type="CDD" id="cd11061">
    <property type="entry name" value="CYP67-like"/>
    <property type="match status" value="1"/>
</dbReference>
<comment type="pathway">
    <text evidence="3">Secondary metabolite biosynthesis; terpenoid biosynthesis.</text>
</comment>
<keyword evidence="6 14" id="KW-0812">Transmembrane</keyword>
<evidence type="ECO:0000256" key="11">
    <source>
        <dbReference type="ARBA" id="ARBA00023033"/>
    </source>
</evidence>
<keyword evidence="7 13" id="KW-0479">Metal-binding</keyword>
<feature type="transmembrane region" description="Helical" evidence="14">
    <location>
        <begin position="77"/>
        <end position="95"/>
    </location>
</feature>
<dbReference type="GO" id="GO:0016020">
    <property type="term" value="C:membrane"/>
    <property type="evidence" value="ECO:0007669"/>
    <property type="project" value="UniProtKB-SubCell"/>
</dbReference>
<evidence type="ECO:0000256" key="7">
    <source>
        <dbReference type="ARBA" id="ARBA00022723"/>
    </source>
</evidence>
<feature type="binding site" description="axial binding residue" evidence="13">
    <location>
        <position position="525"/>
    </location>
    <ligand>
        <name>heme</name>
        <dbReference type="ChEBI" id="CHEBI:30413"/>
    </ligand>
    <ligandPart>
        <name>Fe</name>
        <dbReference type="ChEBI" id="CHEBI:18248"/>
    </ligandPart>
</feature>
<dbReference type="GO" id="GO:0005506">
    <property type="term" value="F:iron ion binding"/>
    <property type="evidence" value="ECO:0007669"/>
    <property type="project" value="InterPro"/>
</dbReference>
<keyword evidence="12 14" id="KW-0472">Membrane</keyword>
<evidence type="ECO:0000256" key="5">
    <source>
        <dbReference type="ARBA" id="ARBA00022617"/>
    </source>
</evidence>
<dbReference type="Pfam" id="PF00067">
    <property type="entry name" value="p450"/>
    <property type="match status" value="1"/>
</dbReference>
<keyword evidence="16" id="KW-1185">Reference proteome</keyword>
<dbReference type="GO" id="GO:0016705">
    <property type="term" value="F:oxidoreductase activity, acting on paired donors, with incorporation or reduction of molecular oxygen"/>
    <property type="evidence" value="ECO:0007669"/>
    <property type="project" value="InterPro"/>
</dbReference>
<dbReference type="InterPro" id="IPR001128">
    <property type="entry name" value="Cyt_P450"/>
</dbReference>
<dbReference type="PRINTS" id="PR00385">
    <property type="entry name" value="P450"/>
</dbReference>
<feature type="transmembrane region" description="Helical" evidence="14">
    <location>
        <begin position="45"/>
        <end position="65"/>
    </location>
</feature>
<evidence type="ECO:0000313" key="16">
    <source>
        <dbReference type="Proteomes" id="UP001221757"/>
    </source>
</evidence>
<gene>
    <name evidence="15" type="ORF">B0H17DRAFT_1075558</name>
</gene>
<organism evidence="15 16">
    <name type="scientific">Mycena rosella</name>
    <name type="common">Pink bonnet</name>
    <name type="synonym">Agaricus rosellus</name>
    <dbReference type="NCBI Taxonomy" id="1033263"/>
    <lineage>
        <taxon>Eukaryota</taxon>
        <taxon>Fungi</taxon>
        <taxon>Dikarya</taxon>
        <taxon>Basidiomycota</taxon>
        <taxon>Agaricomycotina</taxon>
        <taxon>Agaricomycetes</taxon>
        <taxon>Agaricomycetidae</taxon>
        <taxon>Agaricales</taxon>
        <taxon>Marasmiineae</taxon>
        <taxon>Mycenaceae</taxon>
        <taxon>Mycena</taxon>
    </lineage>
</organism>
<keyword evidence="11" id="KW-0503">Monooxygenase</keyword>
<protein>
    <submittedName>
        <fullName evidence="15">Cytochrome P450</fullName>
    </submittedName>
</protein>
<evidence type="ECO:0000256" key="6">
    <source>
        <dbReference type="ARBA" id="ARBA00022692"/>
    </source>
</evidence>
<dbReference type="EMBL" id="JARKIE010000114">
    <property type="protein sequence ID" value="KAJ7681748.1"/>
    <property type="molecule type" value="Genomic_DNA"/>
</dbReference>
<dbReference type="PRINTS" id="PR00465">
    <property type="entry name" value="EP450IV"/>
</dbReference>
<comment type="subcellular location">
    <subcellularLocation>
        <location evidence="2">Membrane</location>
    </subcellularLocation>
</comment>
<comment type="caution">
    <text evidence="15">The sequence shown here is derived from an EMBL/GenBank/DDBJ whole genome shotgun (WGS) entry which is preliminary data.</text>
</comment>
<evidence type="ECO:0000256" key="13">
    <source>
        <dbReference type="PIRSR" id="PIRSR602403-1"/>
    </source>
</evidence>
<comment type="similarity">
    <text evidence="4">Belongs to the cytochrome P450 family.</text>
</comment>
<evidence type="ECO:0000256" key="3">
    <source>
        <dbReference type="ARBA" id="ARBA00004721"/>
    </source>
</evidence>
<keyword evidence="10 13" id="KW-0408">Iron</keyword>
<evidence type="ECO:0000256" key="8">
    <source>
        <dbReference type="ARBA" id="ARBA00022989"/>
    </source>
</evidence>
<name>A0AAD7D6Q6_MYCRO</name>
<dbReference type="InterPro" id="IPR036396">
    <property type="entry name" value="Cyt_P450_sf"/>
</dbReference>
<dbReference type="AlphaFoldDB" id="A0AAD7D6Q6"/>
<accession>A0AAD7D6Q6</accession>
<evidence type="ECO:0000313" key="15">
    <source>
        <dbReference type="EMBL" id="KAJ7681748.1"/>
    </source>
</evidence>
<evidence type="ECO:0000256" key="9">
    <source>
        <dbReference type="ARBA" id="ARBA00023002"/>
    </source>
</evidence>
<keyword evidence="8 14" id="KW-1133">Transmembrane helix</keyword>
<keyword evidence="9" id="KW-0560">Oxidoreductase</keyword>